<protein>
    <recommendedName>
        <fullName evidence="3">Apea-like HEPN domain-containing protein</fullName>
    </recommendedName>
</protein>
<dbReference type="EMBL" id="JBHSLC010000058">
    <property type="protein sequence ID" value="MFC5357931.1"/>
    <property type="molecule type" value="Genomic_DNA"/>
</dbReference>
<evidence type="ECO:0000313" key="2">
    <source>
        <dbReference type="Proteomes" id="UP001596166"/>
    </source>
</evidence>
<reference evidence="2" key="1">
    <citation type="journal article" date="2019" name="Int. J. Syst. Evol. Microbiol.">
        <title>The Global Catalogue of Microorganisms (GCM) 10K type strain sequencing project: providing services to taxonomists for standard genome sequencing and annotation.</title>
        <authorList>
            <consortium name="The Broad Institute Genomics Platform"/>
            <consortium name="The Broad Institute Genome Sequencing Center for Infectious Disease"/>
            <person name="Wu L."/>
            <person name="Ma J."/>
        </authorList>
    </citation>
    <scope>NUCLEOTIDE SEQUENCE [LARGE SCALE GENOMIC DNA]</scope>
    <source>
        <strain evidence="2">CCUG 58760</strain>
    </source>
</reference>
<evidence type="ECO:0000313" key="1">
    <source>
        <dbReference type="EMBL" id="MFC5357931.1"/>
    </source>
</evidence>
<organism evidence="1 2">
    <name type="scientific">Azospirillum himalayense</name>
    <dbReference type="NCBI Taxonomy" id="654847"/>
    <lineage>
        <taxon>Bacteria</taxon>
        <taxon>Pseudomonadati</taxon>
        <taxon>Pseudomonadota</taxon>
        <taxon>Alphaproteobacteria</taxon>
        <taxon>Rhodospirillales</taxon>
        <taxon>Azospirillaceae</taxon>
        <taxon>Azospirillum</taxon>
    </lineage>
</organism>
<proteinExistence type="predicted"/>
<dbReference type="RefSeq" id="WP_376997610.1">
    <property type="nucleotide sequence ID" value="NZ_JBHSLC010000058.1"/>
</dbReference>
<gene>
    <name evidence="1" type="ORF">ACFPMG_23335</name>
</gene>
<accession>A0ABW0GAY8</accession>
<evidence type="ECO:0008006" key="3">
    <source>
        <dbReference type="Google" id="ProtNLM"/>
    </source>
</evidence>
<dbReference type="Proteomes" id="UP001596166">
    <property type="component" value="Unassembled WGS sequence"/>
</dbReference>
<name>A0ABW0GAY8_9PROT</name>
<comment type="caution">
    <text evidence="1">The sequence shown here is derived from an EMBL/GenBank/DDBJ whole genome shotgun (WGS) entry which is preliminary data.</text>
</comment>
<sequence>MPLLDILAVTSADEVDPTRPLQLGPLELGVEAAAEAFRILLGGEFSSEVQIDPQGITRAFYWAIAHKTEGSAEIFGFPVGTVHGLPTAIEIAIVRAVAASTPDQHDAVLAGGMEISIGPASASTDFRRIIRVVERPMAGDSLLFDGATQAVIDENINALLSRVALKCLDNSLRTSPLKFRFLELYRVMEARFLAEIKVKLVSSFDAEPSAALSDAVEALKSEIKQIIGLAETQQDAFEDCWTALDQIKNTNHFSAALFRRIAKKGIGAGAGGKWRIGAALIYQIRCAIVHAGEKDMIFESFPDGEEAVRVILPHVERAALLLVGINLL</sequence>
<keyword evidence="2" id="KW-1185">Reference proteome</keyword>